<dbReference type="EMBL" id="CP090978">
    <property type="protein sequence ID" value="UJF33969.1"/>
    <property type="molecule type" value="Genomic_DNA"/>
</dbReference>
<keyword evidence="1" id="KW-0472">Membrane</keyword>
<feature type="transmembrane region" description="Helical" evidence="1">
    <location>
        <begin position="157"/>
        <end position="175"/>
    </location>
</feature>
<dbReference type="InterPro" id="IPR000326">
    <property type="entry name" value="PAP2/HPO"/>
</dbReference>
<organism evidence="3 4">
    <name type="scientific">Paenibacillus hexagrammi</name>
    <dbReference type="NCBI Taxonomy" id="2908839"/>
    <lineage>
        <taxon>Bacteria</taxon>
        <taxon>Bacillati</taxon>
        <taxon>Bacillota</taxon>
        <taxon>Bacilli</taxon>
        <taxon>Bacillales</taxon>
        <taxon>Paenibacillaceae</taxon>
        <taxon>Paenibacillus</taxon>
    </lineage>
</organism>
<dbReference type="Pfam" id="PF01569">
    <property type="entry name" value="PAP2"/>
    <property type="match status" value="1"/>
</dbReference>
<keyword evidence="1" id="KW-0812">Transmembrane</keyword>
<proteinExistence type="predicted"/>
<dbReference type="RefSeq" id="WP_235120360.1">
    <property type="nucleotide sequence ID" value="NZ_CP090978.1"/>
</dbReference>
<gene>
    <name evidence="3" type="ORF">L0M14_01630</name>
</gene>
<keyword evidence="1" id="KW-1133">Transmembrane helix</keyword>
<dbReference type="SUPFAM" id="SSF48317">
    <property type="entry name" value="Acid phosphatase/Vanadium-dependent haloperoxidase"/>
    <property type="match status" value="1"/>
</dbReference>
<keyword evidence="4" id="KW-1185">Reference proteome</keyword>
<feature type="transmembrane region" description="Helical" evidence="1">
    <location>
        <begin position="79"/>
        <end position="101"/>
    </location>
</feature>
<sequence length="241" mass="27038">MMKDGSPKSMLWALGSLGLIPLIGTIYVHLNHAGGISHSLVTDLDRQLPFLPVFVIPYLSWYVFLAVSFVYLICKHQEVYYRTLIQFLAGLLLCYGIYAVYQTYVPRPEVTGTGTIQKLMGWVYDNDEPFNCFPSTHVLTSYLIMKAYWGSVRIPKLYRVAVTGMSLLIIISTQFVKQHVLLDIVGAVIIAEGLSYAVNRWLIFKRPVPHVGTSLDMGTIGIKQSLYTERAGSVLQGGLRK</sequence>
<evidence type="ECO:0000259" key="2">
    <source>
        <dbReference type="Pfam" id="PF01569"/>
    </source>
</evidence>
<feature type="domain" description="Phosphatidic acid phosphatase type 2/haloperoxidase" evidence="2">
    <location>
        <begin position="87"/>
        <end position="202"/>
    </location>
</feature>
<dbReference type="Proteomes" id="UP001649230">
    <property type="component" value="Chromosome"/>
</dbReference>
<feature type="transmembrane region" description="Helical" evidence="1">
    <location>
        <begin position="12"/>
        <end position="30"/>
    </location>
</feature>
<protein>
    <submittedName>
        <fullName evidence="3">Phosphatase PAP2 family protein</fullName>
    </submittedName>
</protein>
<feature type="transmembrane region" description="Helical" evidence="1">
    <location>
        <begin position="128"/>
        <end position="145"/>
    </location>
</feature>
<accession>A0ABY3SL73</accession>
<reference evidence="3 4" key="1">
    <citation type="journal article" date="2024" name="Int. J. Syst. Evol. Microbiol.">
        <title>Paenibacillus hexagrammi sp. nov., a novel bacterium isolated from the gut content of Hexagrammos agrammus.</title>
        <authorList>
            <person name="Jung H.K."/>
            <person name="Kim D.G."/>
            <person name="Zin H."/>
            <person name="Park J."/>
            <person name="Jung H."/>
            <person name="Kim Y.O."/>
            <person name="Kong H.J."/>
            <person name="Kim J.W."/>
            <person name="Kim Y.S."/>
        </authorList>
    </citation>
    <scope>NUCLEOTIDE SEQUENCE [LARGE SCALE GENOMIC DNA]</scope>
    <source>
        <strain evidence="3 4">YPD9-1</strain>
    </source>
</reference>
<feature type="transmembrane region" description="Helical" evidence="1">
    <location>
        <begin position="50"/>
        <end position="72"/>
    </location>
</feature>
<evidence type="ECO:0000313" key="3">
    <source>
        <dbReference type="EMBL" id="UJF33969.1"/>
    </source>
</evidence>
<feature type="transmembrane region" description="Helical" evidence="1">
    <location>
        <begin position="181"/>
        <end position="198"/>
    </location>
</feature>
<evidence type="ECO:0000256" key="1">
    <source>
        <dbReference type="SAM" id="Phobius"/>
    </source>
</evidence>
<evidence type="ECO:0000313" key="4">
    <source>
        <dbReference type="Proteomes" id="UP001649230"/>
    </source>
</evidence>
<name>A0ABY3SL73_9BACL</name>
<dbReference type="InterPro" id="IPR036938">
    <property type="entry name" value="PAP2/HPO_sf"/>
</dbReference>